<feature type="compositionally biased region" description="Pro residues" evidence="1">
    <location>
        <begin position="1"/>
        <end position="10"/>
    </location>
</feature>
<organism evidence="2 3">
    <name type="scientific">Mycobacterium tuberculosis</name>
    <dbReference type="NCBI Taxonomy" id="1773"/>
    <lineage>
        <taxon>Bacteria</taxon>
        <taxon>Bacillati</taxon>
        <taxon>Actinomycetota</taxon>
        <taxon>Actinomycetes</taxon>
        <taxon>Mycobacteriales</taxon>
        <taxon>Mycobacteriaceae</taxon>
        <taxon>Mycobacterium</taxon>
        <taxon>Mycobacterium tuberculosis complex</taxon>
    </lineage>
</organism>
<accession>A0A654ZWW2</accession>
<name>A0A654ZWW2_MYCTX</name>
<feature type="region of interest" description="Disordered" evidence="1">
    <location>
        <begin position="1"/>
        <end position="24"/>
    </location>
</feature>
<dbReference type="EMBL" id="CNGE01000035">
    <property type="protein sequence ID" value="CKR66654.1"/>
    <property type="molecule type" value="Genomic_DNA"/>
</dbReference>
<protein>
    <submittedName>
        <fullName evidence="2">Uncharacterized protein</fullName>
    </submittedName>
</protein>
<evidence type="ECO:0000313" key="3">
    <source>
        <dbReference type="Proteomes" id="UP000048948"/>
    </source>
</evidence>
<gene>
    <name evidence="2" type="ORF">ERS027646_00363</name>
</gene>
<proteinExistence type="predicted"/>
<dbReference type="AlphaFoldDB" id="A0A654ZWW2"/>
<evidence type="ECO:0000313" key="2">
    <source>
        <dbReference type="EMBL" id="CKR66654.1"/>
    </source>
</evidence>
<dbReference type="Proteomes" id="UP000048948">
    <property type="component" value="Unassembled WGS sequence"/>
</dbReference>
<reference evidence="2 3" key="1">
    <citation type="submission" date="2015-03" db="EMBL/GenBank/DDBJ databases">
        <authorList>
            <consortium name="Pathogen Informatics"/>
        </authorList>
    </citation>
    <scope>NUCLEOTIDE SEQUENCE [LARGE SCALE GENOMIC DNA]</scope>
    <source>
        <strain evidence="2 3">Bir 172</strain>
    </source>
</reference>
<evidence type="ECO:0000256" key="1">
    <source>
        <dbReference type="SAM" id="MobiDB-lite"/>
    </source>
</evidence>
<sequence>MPYAPVPPTATWPANDDRLTMAPPPRSIIRGAACLVHSQAPRRLIAMTRSKSSTVVSMSEAR</sequence>